<dbReference type="EMBL" id="JACHKZ010000029">
    <property type="protein sequence ID" value="MBB6579437.1"/>
    <property type="molecule type" value="Genomic_DNA"/>
</dbReference>
<name>A0ABR6RK39_9BURK</name>
<dbReference type="Pfam" id="PF04954">
    <property type="entry name" value="SIP"/>
    <property type="match status" value="1"/>
</dbReference>
<dbReference type="InterPro" id="IPR017927">
    <property type="entry name" value="FAD-bd_FR_type"/>
</dbReference>
<dbReference type="PANTHER" id="PTHR30157:SF0">
    <property type="entry name" value="NADPH-DEPENDENT FERRIC-CHELATE REDUCTASE"/>
    <property type="match status" value="1"/>
</dbReference>
<dbReference type="Pfam" id="PF08021">
    <property type="entry name" value="FAD_binding_9"/>
    <property type="match status" value="1"/>
</dbReference>
<dbReference type="RefSeq" id="WP_184710767.1">
    <property type="nucleotide sequence ID" value="NZ_JACHKZ010000029.1"/>
</dbReference>
<evidence type="ECO:0000259" key="2">
    <source>
        <dbReference type="PROSITE" id="PS51384"/>
    </source>
</evidence>
<dbReference type="InterPro" id="IPR013113">
    <property type="entry name" value="SIP_FAD-bd"/>
</dbReference>
<evidence type="ECO:0000313" key="4">
    <source>
        <dbReference type="Proteomes" id="UP000562492"/>
    </source>
</evidence>
<dbReference type="InterPro" id="IPR039261">
    <property type="entry name" value="FNR_nucleotide-bd"/>
</dbReference>
<dbReference type="Proteomes" id="UP000562492">
    <property type="component" value="Unassembled WGS sequence"/>
</dbReference>
<gene>
    <name evidence="3" type="ORF">HNP33_003550</name>
</gene>
<dbReference type="Gene3D" id="3.40.50.80">
    <property type="entry name" value="Nucleotide-binding domain of ferredoxin-NADP reductase (FNR) module"/>
    <property type="match status" value="1"/>
</dbReference>
<evidence type="ECO:0000256" key="1">
    <source>
        <dbReference type="ARBA" id="ARBA00035644"/>
    </source>
</evidence>
<dbReference type="PROSITE" id="PS51384">
    <property type="entry name" value="FAD_FR"/>
    <property type="match status" value="1"/>
</dbReference>
<dbReference type="InterPro" id="IPR007037">
    <property type="entry name" value="SIP_rossman_dom"/>
</dbReference>
<dbReference type="CDD" id="cd06193">
    <property type="entry name" value="siderophore_interacting"/>
    <property type="match status" value="1"/>
</dbReference>
<accession>A0ABR6RK39</accession>
<dbReference type="PANTHER" id="PTHR30157">
    <property type="entry name" value="FERRIC REDUCTASE, NADPH-DEPENDENT"/>
    <property type="match status" value="1"/>
</dbReference>
<dbReference type="SUPFAM" id="SSF63380">
    <property type="entry name" value="Riboflavin synthase domain-like"/>
    <property type="match status" value="1"/>
</dbReference>
<dbReference type="InterPro" id="IPR039374">
    <property type="entry name" value="SIP_fam"/>
</dbReference>
<feature type="domain" description="FAD-binding FR-type" evidence="2">
    <location>
        <begin position="28"/>
        <end position="148"/>
    </location>
</feature>
<organism evidence="3 4">
    <name type="scientific">Comamonas odontotermitis</name>
    <dbReference type="NCBI Taxonomy" id="379895"/>
    <lineage>
        <taxon>Bacteria</taxon>
        <taxon>Pseudomonadati</taxon>
        <taxon>Pseudomonadota</taxon>
        <taxon>Betaproteobacteria</taxon>
        <taxon>Burkholderiales</taxon>
        <taxon>Comamonadaceae</taxon>
        <taxon>Comamonas</taxon>
    </lineage>
</organism>
<protein>
    <submittedName>
        <fullName evidence="3">NADPH-dependent ferric siderophore reductase</fullName>
    </submittedName>
</protein>
<comment type="caution">
    <text evidence="3">The sequence shown here is derived from an EMBL/GenBank/DDBJ whole genome shotgun (WGS) entry which is preliminary data.</text>
</comment>
<comment type="similarity">
    <text evidence="1">Belongs to the SIP oxidoreductase family.</text>
</comment>
<sequence length="280" mass="30103">MTLQLSLPTPPSTELLAARTPQRVRHDIQLRRTTVQSVHRLTPHMLRITVQGSDLAGFASQGFDDHVKLLFPDASGQLQVPPMESDGLPPALRASMRDYTPHSYDADAQQLSIDFAVHEAGPATAWALQAAPGQQLGIAGPRGSFIIPAAFDGHLLIGDDTALPAIARRLQELPAGTRVVAVVEVDSAADEQALPSAALGQVYWVHRNGRPAGDADGLLQALSQLNAPAGDYYCWVALESAAAKTLRHALITQYAAHPKWTKAAAYWKRGSQGVHEVIEE</sequence>
<evidence type="ECO:0000313" key="3">
    <source>
        <dbReference type="EMBL" id="MBB6579437.1"/>
    </source>
</evidence>
<reference evidence="3 4" key="1">
    <citation type="submission" date="2020-08" db="EMBL/GenBank/DDBJ databases">
        <title>Functional genomics of gut bacteria from endangered species of beetles.</title>
        <authorList>
            <person name="Carlos-Shanley C."/>
        </authorList>
    </citation>
    <scope>NUCLEOTIDE SEQUENCE [LARGE SCALE GENOMIC DNA]</scope>
    <source>
        <strain evidence="3 4">S00124</strain>
    </source>
</reference>
<proteinExistence type="inferred from homology"/>
<keyword evidence="4" id="KW-1185">Reference proteome</keyword>
<dbReference type="InterPro" id="IPR017938">
    <property type="entry name" value="Riboflavin_synthase-like_b-brl"/>
</dbReference>
<dbReference type="Gene3D" id="2.40.30.10">
    <property type="entry name" value="Translation factors"/>
    <property type="match status" value="1"/>
</dbReference>